<comment type="caution">
    <text evidence="2">The sequence shown here is derived from an EMBL/GenBank/DDBJ whole genome shotgun (WGS) entry which is preliminary data.</text>
</comment>
<dbReference type="Pfam" id="PF17194">
    <property type="entry name" value="AbiEi_3_N"/>
    <property type="match status" value="1"/>
</dbReference>
<sequence>MLNKKAREQLRRLLPISMVATKQWLLDQGLNLHFVDNAVRSRTLIPITTGVYTLYEQPIRWPGIVASLQRMLGKPIHVGGLTALHLAGYSHFLSFSAEERIELYSESPLPGWLRRVPIDVVFDRCSTTRLWPESVMTNPRYLRAFDWQEGLPPVSYSCPEKAMLEVLTKVPSAVSFEHADSLMQGLSNLSPRKLNALMEACLSIKTKRLFLWLSERQNHPWFKYLEPEKYDLGAGKRVIAEEGRLNKKWSITVPREMQGDNGHG</sequence>
<reference evidence="2 3" key="1">
    <citation type="submission" date="2016-10" db="EMBL/GenBank/DDBJ databases">
        <authorList>
            <person name="Varghese N."/>
            <person name="Submissions S."/>
        </authorList>
    </citation>
    <scope>NUCLEOTIDE SEQUENCE [LARGE SCALE GENOMIC DNA]</scope>
    <source>
        <strain evidence="2 3">DSM 26291</strain>
    </source>
</reference>
<dbReference type="InterPro" id="IPR021561">
    <property type="entry name" value="AbiEi_3"/>
</dbReference>
<accession>A0ABY1FL23</accession>
<evidence type="ECO:0000313" key="3">
    <source>
        <dbReference type="Proteomes" id="UP000199211"/>
    </source>
</evidence>
<organism evidence="2 3">
    <name type="scientific">Marinobacter salarius</name>
    <dbReference type="NCBI Taxonomy" id="1420917"/>
    <lineage>
        <taxon>Bacteria</taxon>
        <taxon>Pseudomonadati</taxon>
        <taxon>Pseudomonadota</taxon>
        <taxon>Gammaproteobacteria</taxon>
        <taxon>Pseudomonadales</taxon>
        <taxon>Marinobacteraceae</taxon>
        <taxon>Marinobacter</taxon>
    </lineage>
</organism>
<keyword evidence="3" id="KW-1185">Reference proteome</keyword>
<dbReference type="EMBL" id="FOTV01000003">
    <property type="protein sequence ID" value="SFL53031.1"/>
    <property type="molecule type" value="Genomic_DNA"/>
</dbReference>
<dbReference type="RefSeq" id="WP_091641589.1">
    <property type="nucleotide sequence ID" value="NZ_DCAM01000072.1"/>
</dbReference>
<evidence type="ECO:0000313" key="2">
    <source>
        <dbReference type="EMBL" id="SFL53031.1"/>
    </source>
</evidence>
<dbReference type="Pfam" id="PF11459">
    <property type="entry name" value="AbiEi_3"/>
    <property type="match status" value="1"/>
</dbReference>
<dbReference type="InterPro" id="IPR033455">
    <property type="entry name" value="AbiEi_3_N"/>
</dbReference>
<protein>
    <submittedName>
        <fullName evidence="2">Transcriptional regulator, AbiEi antitoxin, Type IV TA system</fullName>
    </submittedName>
</protein>
<evidence type="ECO:0000259" key="1">
    <source>
        <dbReference type="Pfam" id="PF17194"/>
    </source>
</evidence>
<name>A0ABY1FL23_9GAMM</name>
<feature type="domain" description="Transcriptional regulator AbiEi antitoxin N-terminal" evidence="1">
    <location>
        <begin position="10"/>
        <end position="95"/>
    </location>
</feature>
<gene>
    <name evidence="2" type="ORF">SAMN04487868_103252</name>
</gene>
<proteinExistence type="predicted"/>
<dbReference type="Proteomes" id="UP000199211">
    <property type="component" value="Unassembled WGS sequence"/>
</dbReference>